<keyword evidence="3" id="KW-1185">Reference proteome</keyword>
<proteinExistence type="predicted"/>
<feature type="transmembrane region" description="Helical" evidence="1">
    <location>
        <begin position="28"/>
        <end position="48"/>
    </location>
</feature>
<keyword evidence="1" id="KW-1133">Transmembrane helix</keyword>
<dbReference type="NCBIfam" id="NF006751">
    <property type="entry name" value="PRK09272.1-4"/>
    <property type="match status" value="1"/>
</dbReference>
<evidence type="ECO:0008006" key="4">
    <source>
        <dbReference type="Google" id="ProtNLM"/>
    </source>
</evidence>
<dbReference type="OrthoDB" id="47473at2"/>
<keyword evidence="1" id="KW-0472">Membrane</keyword>
<gene>
    <name evidence="2" type="ORF">SAMN05216580_0073</name>
</gene>
<dbReference type="AlphaFoldDB" id="A0A1H2DWL0"/>
<evidence type="ECO:0000313" key="2">
    <source>
        <dbReference type="EMBL" id="SDT87257.1"/>
    </source>
</evidence>
<feature type="transmembrane region" description="Helical" evidence="1">
    <location>
        <begin position="60"/>
        <end position="80"/>
    </location>
</feature>
<name>A0A1H2DWL0_9GAMM</name>
<feature type="transmembrane region" description="Helical" evidence="1">
    <location>
        <begin position="86"/>
        <end position="108"/>
    </location>
</feature>
<evidence type="ECO:0000256" key="1">
    <source>
        <dbReference type="SAM" id="Phobius"/>
    </source>
</evidence>
<evidence type="ECO:0000313" key="3">
    <source>
        <dbReference type="Proteomes" id="UP000243063"/>
    </source>
</evidence>
<dbReference type="RefSeq" id="WP_090211272.1">
    <property type="nucleotide sequence ID" value="NZ_LT629780.1"/>
</dbReference>
<dbReference type="Proteomes" id="UP000243063">
    <property type="component" value="Chromosome I"/>
</dbReference>
<accession>A0A1H2DWL0</accession>
<organism evidence="2 3">
    <name type="scientific">Geopseudomonas guangdongensis</name>
    <dbReference type="NCBI Taxonomy" id="1245526"/>
    <lineage>
        <taxon>Bacteria</taxon>
        <taxon>Pseudomonadati</taxon>
        <taxon>Pseudomonadota</taxon>
        <taxon>Gammaproteobacteria</taxon>
        <taxon>Pseudomonadales</taxon>
        <taxon>Pseudomonadaceae</taxon>
        <taxon>Geopseudomonas</taxon>
    </lineage>
</organism>
<reference evidence="3" key="1">
    <citation type="submission" date="2016-10" db="EMBL/GenBank/DDBJ databases">
        <authorList>
            <person name="Varghese N."/>
            <person name="Submissions S."/>
        </authorList>
    </citation>
    <scope>NUCLEOTIDE SEQUENCE [LARGE SCALE GENOMIC DNA]</scope>
    <source>
        <strain evidence="3">CCTCC 2012022</strain>
    </source>
</reference>
<protein>
    <recommendedName>
        <fullName evidence="4">DUF3147 family protein</fullName>
    </recommendedName>
</protein>
<dbReference type="EMBL" id="LT629780">
    <property type="protein sequence ID" value="SDT87257.1"/>
    <property type="molecule type" value="Genomic_DNA"/>
</dbReference>
<keyword evidence="1" id="KW-0812">Transmembrane</keyword>
<sequence length="116" mass="13026">MSWIVAKYALTAALVVLVSEIAKRSDKLGGFVAALPLVTLLTLVWLYVERQSPEKIANHAWYTFWYVLPTLPMFLAFPALLPRLGFWPTLLACVLITVVCFGLFALAVRRFGIELL</sequence>